<dbReference type="Pfam" id="PF01370">
    <property type="entry name" value="Epimerase"/>
    <property type="match status" value="1"/>
</dbReference>
<organism evidence="4 5">
    <name type="scientific">Dendrothele bispora (strain CBS 962.96)</name>
    <dbReference type="NCBI Taxonomy" id="1314807"/>
    <lineage>
        <taxon>Eukaryota</taxon>
        <taxon>Fungi</taxon>
        <taxon>Dikarya</taxon>
        <taxon>Basidiomycota</taxon>
        <taxon>Agaricomycotina</taxon>
        <taxon>Agaricomycetes</taxon>
        <taxon>Agaricomycetidae</taxon>
        <taxon>Agaricales</taxon>
        <taxon>Agaricales incertae sedis</taxon>
        <taxon>Dendrothele</taxon>
    </lineage>
</organism>
<evidence type="ECO:0000259" key="3">
    <source>
        <dbReference type="Pfam" id="PF01370"/>
    </source>
</evidence>
<feature type="non-terminal residue" evidence="4">
    <location>
        <position position="1"/>
    </location>
</feature>
<evidence type="ECO:0000313" key="5">
    <source>
        <dbReference type="Proteomes" id="UP000297245"/>
    </source>
</evidence>
<dbReference type="AlphaFoldDB" id="A0A4S8L8L6"/>
<name>A0A4S8L8L6_DENBC</name>
<evidence type="ECO:0000256" key="1">
    <source>
        <dbReference type="ARBA" id="ARBA00023002"/>
    </source>
</evidence>
<dbReference type="SUPFAM" id="SSF51735">
    <property type="entry name" value="NAD(P)-binding Rossmann-fold domains"/>
    <property type="match status" value="1"/>
</dbReference>
<keyword evidence="5" id="KW-1185">Reference proteome</keyword>
<accession>A0A4S8L8L6</accession>
<evidence type="ECO:0000256" key="2">
    <source>
        <dbReference type="ARBA" id="ARBA00023445"/>
    </source>
</evidence>
<dbReference type="PANTHER" id="PTHR10366:SF564">
    <property type="entry name" value="STEROL-4-ALPHA-CARBOXYLATE 3-DEHYDROGENASE, DECARBOXYLATING"/>
    <property type="match status" value="1"/>
</dbReference>
<sequence length="350" mass="38674">VSGASGFVGSHIVYQLLEAGYSVRGAARGSKVINLQAAFNSFNIPSNQDRFKALNIPDIASSDLSDAFKGVSGIIHTAAPLPGHADVEITLKVALQGTLHVLESAHKAGIHKIIMTSSIVSFPYSEGLFSDDAWNPVTLEEAHNNNYATYAYAKTQADKVALEFTKTHPEMDITFCNPGWIFGPLIPSPYSYHLIPEPSPAALSTTGYIYALLNPNNQHYPSVPGFTDIRDVARAHILALSSQYKYPQQRMILKAPEPNSFREAIEILEAKFGKEVQGRLANKEKAPGEEWAIQEDKALEWSVKTKDVTWPEGWKSWKECVEDTVDSLLDMEKFWKGKGLEVRVLEDPSL</sequence>
<dbReference type="OrthoDB" id="2735536at2759"/>
<dbReference type="EMBL" id="ML179567">
    <property type="protein sequence ID" value="THU85072.1"/>
    <property type="molecule type" value="Genomic_DNA"/>
</dbReference>
<keyword evidence="1" id="KW-0560">Oxidoreductase</keyword>
<dbReference type="InterPro" id="IPR050425">
    <property type="entry name" value="NAD(P)_dehydrat-like"/>
</dbReference>
<dbReference type="InterPro" id="IPR036291">
    <property type="entry name" value="NAD(P)-bd_dom_sf"/>
</dbReference>
<dbReference type="PANTHER" id="PTHR10366">
    <property type="entry name" value="NAD DEPENDENT EPIMERASE/DEHYDRATASE"/>
    <property type="match status" value="1"/>
</dbReference>
<proteinExistence type="inferred from homology"/>
<comment type="similarity">
    <text evidence="2">Belongs to the NAD(P)-dependent epimerase/dehydratase family. Dihydroflavonol-4-reductase subfamily.</text>
</comment>
<dbReference type="InterPro" id="IPR001509">
    <property type="entry name" value="Epimerase_deHydtase"/>
</dbReference>
<dbReference type="GO" id="GO:0016616">
    <property type="term" value="F:oxidoreductase activity, acting on the CH-OH group of donors, NAD or NADP as acceptor"/>
    <property type="evidence" value="ECO:0007669"/>
    <property type="project" value="TreeGrafter"/>
</dbReference>
<dbReference type="Gene3D" id="3.40.50.720">
    <property type="entry name" value="NAD(P)-binding Rossmann-like Domain"/>
    <property type="match status" value="1"/>
</dbReference>
<gene>
    <name evidence="4" type="ORF">K435DRAFT_686347</name>
</gene>
<reference evidence="4 5" key="1">
    <citation type="journal article" date="2019" name="Nat. Ecol. Evol.">
        <title>Megaphylogeny resolves global patterns of mushroom evolution.</title>
        <authorList>
            <person name="Varga T."/>
            <person name="Krizsan K."/>
            <person name="Foldi C."/>
            <person name="Dima B."/>
            <person name="Sanchez-Garcia M."/>
            <person name="Sanchez-Ramirez S."/>
            <person name="Szollosi G.J."/>
            <person name="Szarkandi J.G."/>
            <person name="Papp V."/>
            <person name="Albert L."/>
            <person name="Andreopoulos W."/>
            <person name="Angelini C."/>
            <person name="Antonin V."/>
            <person name="Barry K.W."/>
            <person name="Bougher N.L."/>
            <person name="Buchanan P."/>
            <person name="Buyck B."/>
            <person name="Bense V."/>
            <person name="Catcheside P."/>
            <person name="Chovatia M."/>
            <person name="Cooper J."/>
            <person name="Damon W."/>
            <person name="Desjardin D."/>
            <person name="Finy P."/>
            <person name="Geml J."/>
            <person name="Haridas S."/>
            <person name="Hughes K."/>
            <person name="Justo A."/>
            <person name="Karasinski D."/>
            <person name="Kautmanova I."/>
            <person name="Kiss B."/>
            <person name="Kocsube S."/>
            <person name="Kotiranta H."/>
            <person name="LaButti K.M."/>
            <person name="Lechner B.E."/>
            <person name="Liimatainen K."/>
            <person name="Lipzen A."/>
            <person name="Lukacs Z."/>
            <person name="Mihaltcheva S."/>
            <person name="Morgado L.N."/>
            <person name="Niskanen T."/>
            <person name="Noordeloos M.E."/>
            <person name="Ohm R.A."/>
            <person name="Ortiz-Santana B."/>
            <person name="Ovrebo C."/>
            <person name="Racz N."/>
            <person name="Riley R."/>
            <person name="Savchenko A."/>
            <person name="Shiryaev A."/>
            <person name="Soop K."/>
            <person name="Spirin V."/>
            <person name="Szebenyi C."/>
            <person name="Tomsovsky M."/>
            <person name="Tulloss R.E."/>
            <person name="Uehling J."/>
            <person name="Grigoriev I.V."/>
            <person name="Vagvolgyi C."/>
            <person name="Papp T."/>
            <person name="Martin F.M."/>
            <person name="Miettinen O."/>
            <person name="Hibbett D.S."/>
            <person name="Nagy L.G."/>
        </authorList>
    </citation>
    <scope>NUCLEOTIDE SEQUENCE [LARGE SCALE GENOMIC DNA]</scope>
    <source>
        <strain evidence="4 5">CBS 962.96</strain>
    </source>
</reference>
<evidence type="ECO:0000313" key="4">
    <source>
        <dbReference type="EMBL" id="THU85072.1"/>
    </source>
</evidence>
<protein>
    <submittedName>
        <fullName evidence="4">NAD(P)-binding protein</fullName>
    </submittedName>
</protein>
<dbReference type="Proteomes" id="UP000297245">
    <property type="component" value="Unassembled WGS sequence"/>
</dbReference>
<feature type="domain" description="NAD-dependent epimerase/dehydratase" evidence="3">
    <location>
        <begin position="1"/>
        <end position="242"/>
    </location>
</feature>